<dbReference type="GO" id="GO:0046872">
    <property type="term" value="F:metal ion binding"/>
    <property type="evidence" value="ECO:0007669"/>
    <property type="project" value="UniProtKB-KW"/>
</dbReference>
<dbReference type="EMBL" id="UOER01000466">
    <property type="protein sequence ID" value="VAW25628.1"/>
    <property type="molecule type" value="Genomic_DNA"/>
</dbReference>
<accession>A0A3B0U5M1</accession>
<sequence length="162" mass="18291">MPRYYSLGKIPPKRHTVFENPTGGIYQEELFGTAGFAGMSSLLYHINPPTVVSEIKKLKSVAPKIAIEKNMKALSFKGFSLKPEKDYLNSRKTLFVNNDLHIGLAAPKEFSSSYFYKNADADEMLFVHIGSGTLKTMYGNIDFKYGDYLIIPRGTIYQIDFD</sequence>
<feature type="non-terminal residue" evidence="8">
    <location>
        <position position="162"/>
    </location>
</feature>
<evidence type="ECO:0000256" key="3">
    <source>
        <dbReference type="ARBA" id="ARBA00022723"/>
    </source>
</evidence>
<dbReference type="GO" id="GO:0004411">
    <property type="term" value="F:homogentisate 1,2-dioxygenase activity"/>
    <property type="evidence" value="ECO:0007669"/>
    <property type="project" value="UniProtKB-EC"/>
</dbReference>
<keyword evidence="5 8" id="KW-0560">Oxidoreductase</keyword>
<dbReference type="GO" id="GO:0006559">
    <property type="term" value="P:L-phenylalanine catabolic process"/>
    <property type="evidence" value="ECO:0007669"/>
    <property type="project" value="InterPro"/>
</dbReference>
<comment type="cofactor">
    <cofactor evidence="1">
        <name>Fe cation</name>
        <dbReference type="ChEBI" id="CHEBI:24875"/>
    </cofactor>
</comment>
<evidence type="ECO:0000256" key="5">
    <source>
        <dbReference type="ARBA" id="ARBA00023002"/>
    </source>
</evidence>
<keyword evidence="3" id="KW-0479">Metal-binding</keyword>
<dbReference type="AlphaFoldDB" id="A0A3B0U5M1"/>
<dbReference type="GO" id="GO:0005737">
    <property type="term" value="C:cytoplasm"/>
    <property type="evidence" value="ECO:0007669"/>
    <property type="project" value="TreeGrafter"/>
</dbReference>
<proteinExistence type="inferred from homology"/>
<comment type="similarity">
    <text evidence="2">Belongs to the homogentisate dioxygenase family.</text>
</comment>
<dbReference type="EC" id="1.13.11.5" evidence="8"/>
<evidence type="ECO:0000256" key="2">
    <source>
        <dbReference type="ARBA" id="ARBA00007757"/>
    </source>
</evidence>
<reference evidence="8" key="1">
    <citation type="submission" date="2018-06" db="EMBL/GenBank/DDBJ databases">
        <authorList>
            <person name="Zhirakovskaya E."/>
        </authorList>
    </citation>
    <scope>NUCLEOTIDE SEQUENCE</scope>
</reference>
<dbReference type="Pfam" id="PF20510">
    <property type="entry name" value="HgmA_N"/>
    <property type="match status" value="1"/>
</dbReference>
<keyword evidence="6" id="KW-0408">Iron</keyword>
<dbReference type="PANTHER" id="PTHR11056">
    <property type="entry name" value="HOMOGENTISATE 1,2-DIOXYGENASE"/>
    <property type="match status" value="1"/>
</dbReference>
<dbReference type="Gene3D" id="2.60.120.10">
    <property type="entry name" value="Jelly Rolls"/>
    <property type="match status" value="1"/>
</dbReference>
<dbReference type="InterPro" id="IPR046452">
    <property type="entry name" value="HgmA_N"/>
</dbReference>
<protein>
    <submittedName>
        <fullName evidence="8">Homogentisate 1,2-dioxygenase</fullName>
        <ecNumber evidence="8">1.13.11.5</ecNumber>
    </submittedName>
</protein>
<evidence type="ECO:0000259" key="7">
    <source>
        <dbReference type="Pfam" id="PF20510"/>
    </source>
</evidence>
<dbReference type="InterPro" id="IPR011051">
    <property type="entry name" value="RmlC_Cupin_sf"/>
</dbReference>
<dbReference type="InterPro" id="IPR014710">
    <property type="entry name" value="RmlC-like_jellyroll"/>
</dbReference>
<evidence type="ECO:0000313" key="8">
    <source>
        <dbReference type="EMBL" id="VAW25628.1"/>
    </source>
</evidence>
<dbReference type="SUPFAM" id="SSF51182">
    <property type="entry name" value="RmlC-like cupins"/>
    <property type="match status" value="1"/>
</dbReference>
<dbReference type="InterPro" id="IPR005708">
    <property type="entry name" value="Homogentis_dOase"/>
</dbReference>
<dbReference type="GO" id="GO:0006570">
    <property type="term" value="P:tyrosine metabolic process"/>
    <property type="evidence" value="ECO:0007669"/>
    <property type="project" value="InterPro"/>
</dbReference>
<evidence type="ECO:0000256" key="4">
    <source>
        <dbReference type="ARBA" id="ARBA00022964"/>
    </source>
</evidence>
<evidence type="ECO:0000256" key="6">
    <source>
        <dbReference type="ARBA" id="ARBA00023004"/>
    </source>
</evidence>
<feature type="domain" description="Homogentisate 1,2-dioxygenase N-terminal" evidence="7">
    <location>
        <begin position="23"/>
        <end position="161"/>
    </location>
</feature>
<keyword evidence="4 8" id="KW-0223">Dioxygenase</keyword>
<name>A0A3B0U5M1_9ZZZZ</name>
<organism evidence="8">
    <name type="scientific">hydrothermal vent metagenome</name>
    <dbReference type="NCBI Taxonomy" id="652676"/>
    <lineage>
        <taxon>unclassified sequences</taxon>
        <taxon>metagenomes</taxon>
        <taxon>ecological metagenomes</taxon>
    </lineage>
</organism>
<gene>
    <name evidence="8" type="ORF">MNBD_BACTEROID04-1699</name>
</gene>
<dbReference type="PANTHER" id="PTHR11056:SF0">
    <property type="entry name" value="HOMOGENTISATE 1,2-DIOXYGENASE"/>
    <property type="match status" value="1"/>
</dbReference>
<evidence type="ECO:0000256" key="1">
    <source>
        <dbReference type="ARBA" id="ARBA00001962"/>
    </source>
</evidence>